<dbReference type="Proteomes" id="UP000198838">
    <property type="component" value="Unassembled WGS sequence"/>
</dbReference>
<feature type="domain" description="Amidohydrolase-related" evidence="1">
    <location>
        <begin position="26"/>
        <end position="249"/>
    </location>
</feature>
<dbReference type="STRING" id="1120918.SAMN05216249_101157"/>
<dbReference type="PANTHER" id="PTHR43135:SF3">
    <property type="entry name" value="ALPHA-D-RIBOSE 1-METHYLPHOSPHONATE 5-TRIPHOSPHATE DIPHOSPHATASE"/>
    <property type="match status" value="1"/>
</dbReference>
<evidence type="ECO:0000259" key="1">
    <source>
        <dbReference type="Pfam" id="PF01979"/>
    </source>
</evidence>
<keyword evidence="3" id="KW-1185">Reference proteome</keyword>
<dbReference type="InterPro" id="IPR006680">
    <property type="entry name" value="Amidohydro-rel"/>
</dbReference>
<dbReference type="GO" id="GO:0016787">
    <property type="term" value="F:hydrolase activity"/>
    <property type="evidence" value="ECO:0007669"/>
    <property type="project" value="UniProtKB-KW"/>
</dbReference>
<keyword evidence="2" id="KW-0378">Hydrolase</keyword>
<dbReference type="Gene3D" id="3.20.20.140">
    <property type="entry name" value="Metal-dependent hydrolases"/>
    <property type="match status" value="1"/>
</dbReference>
<dbReference type="EMBL" id="FOJY01000001">
    <property type="protein sequence ID" value="SFA71212.1"/>
    <property type="molecule type" value="Genomic_DNA"/>
</dbReference>
<sequence length="284" mass="31807">MYCECHGHIALNGINYKLALETHKDKCNEDAIYQNIIAYKEAGIEYFREGGDKWGASIIAKDISKKISLTYKSPVFAIHKKGYYGSILGKSFENMKDYKNLVNNAYNNGADFIKVMISGIMDYNEYGKISEYHISEEELKNMVNIAHKKGLNVMAHCNGKDKIKAAIKAGVSSIEHGFFMDDECIELLSKTEIVWVPTLTPVKAVENIKDFDKNVILKILKLQENNIRKAANSGCYIASGSDAGSVNVPHKNGLLSEVDYLKKILGDKADEIIHKGNKKIIELF</sequence>
<dbReference type="InterPro" id="IPR051781">
    <property type="entry name" value="Metallo-dep_Hydrolase"/>
</dbReference>
<dbReference type="PANTHER" id="PTHR43135">
    <property type="entry name" value="ALPHA-D-RIBOSE 1-METHYLPHOSPHONATE 5-TRIPHOSPHATE DIPHOSPHATASE"/>
    <property type="match status" value="1"/>
</dbReference>
<dbReference type="OrthoDB" id="9797498at2"/>
<proteinExistence type="predicted"/>
<evidence type="ECO:0000313" key="3">
    <source>
        <dbReference type="Proteomes" id="UP000198838"/>
    </source>
</evidence>
<reference evidence="2 3" key="1">
    <citation type="submission" date="2016-10" db="EMBL/GenBank/DDBJ databases">
        <authorList>
            <person name="de Groot N.N."/>
        </authorList>
    </citation>
    <scope>NUCLEOTIDE SEQUENCE [LARGE SCALE GENOMIC DNA]</scope>
    <source>
        <strain evidence="2 3">DSM 5522</strain>
    </source>
</reference>
<dbReference type="AlphaFoldDB" id="A0A1I0V4L8"/>
<dbReference type="Pfam" id="PF01979">
    <property type="entry name" value="Amidohydro_1"/>
    <property type="match status" value="1"/>
</dbReference>
<dbReference type="InterPro" id="IPR032466">
    <property type="entry name" value="Metal_Hydrolase"/>
</dbReference>
<dbReference type="RefSeq" id="WP_092869871.1">
    <property type="nucleotide sequence ID" value="NZ_FOJY01000001.1"/>
</dbReference>
<dbReference type="SUPFAM" id="SSF51556">
    <property type="entry name" value="Metallo-dependent hydrolases"/>
    <property type="match status" value="1"/>
</dbReference>
<protein>
    <submittedName>
        <fullName evidence="2">Amidohydrolase family protein</fullName>
    </submittedName>
</protein>
<gene>
    <name evidence="2" type="ORF">SAMN05216249_101157</name>
</gene>
<name>A0A1I0V4L8_9FIRM</name>
<organism evidence="2 3">
    <name type="scientific">Acetitomaculum ruminis DSM 5522</name>
    <dbReference type="NCBI Taxonomy" id="1120918"/>
    <lineage>
        <taxon>Bacteria</taxon>
        <taxon>Bacillati</taxon>
        <taxon>Bacillota</taxon>
        <taxon>Clostridia</taxon>
        <taxon>Lachnospirales</taxon>
        <taxon>Lachnospiraceae</taxon>
        <taxon>Acetitomaculum</taxon>
    </lineage>
</organism>
<evidence type="ECO:0000313" key="2">
    <source>
        <dbReference type="EMBL" id="SFA71212.1"/>
    </source>
</evidence>
<accession>A0A1I0V4L8</accession>